<dbReference type="Proteomes" id="UP000636394">
    <property type="component" value="Unassembled WGS sequence"/>
</dbReference>
<evidence type="ECO:0000256" key="1">
    <source>
        <dbReference type="SAM" id="MobiDB-lite"/>
    </source>
</evidence>
<feature type="compositionally biased region" description="Low complexity" evidence="1">
    <location>
        <begin position="288"/>
        <end position="299"/>
    </location>
</feature>
<dbReference type="InterPro" id="IPR018698">
    <property type="entry name" value="VWA-like_dom"/>
</dbReference>
<protein>
    <recommendedName>
        <fullName evidence="2">VWA-like domain-containing protein</fullName>
    </recommendedName>
</protein>
<dbReference type="PANTHER" id="PTHR38730:SF1">
    <property type="entry name" value="SLL7028 PROTEIN"/>
    <property type="match status" value="1"/>
</dbReference>
<accession>A0ABX0IKQ8</accession>
<name>A0ABX0IKQ8_9ACTN</name>
<feature type="region of interest" description="Disordered" evidence="1">
    <location>
        <begin position="207"/>
        <end position="301"/>
    </location>
</feature>
<dbReference type="SUPFAM" id="SSF53300">
    <property type="entry name" value="vWA-like"/>
    <property type="match status" value="1"/>
</dbReference>
<evidence type="ECO:0000313" key="4">
    <source>
        <dbReference type="Proteomes" id="UP000636394"/>
    </source>
</evidence>
<proteinExistence type="predicted"/>
<feature type="domain" description="VWA-like" evidence="2">
    <location>
        <begin position="410"/>
        <end position="550"/>
    </location>
</feature>
<gene>
    <name evidence="3" type="ORF">GMI68_01270</name>
</gene>
<evidence type="ECO:0000259" key="2">
    <source>
        <dbReference type="Pfam" id="PF09967"/>
    </source>
</evidence>
<feature type="compositionally biased region" description="Basic and acidic residues" evidence="1">
    <location>
        <begin position="255"/>
        <end position="268"/>
    </location>
</feature>
<feature type="compositionally biased region" description="Polar residues" evidence="1">
    <location>
        <begin position="210"/>
        <end position="227"/>
    </location>
</feature>
<dbReference type="InterPro" id="IPR036465">
    <property type="entry name" value="vWFA_dom_sf"/>
</dbReference>
<dbReference type="CDD" id="cd00198">
    <property type="entry name" value="vWFA"/>
    <property type="match status" value="1"/>
</dbReference>
<dbReference type="EMBL" id="WPCR01000001">
    <property type="protein sequence ID" value="NHM13412.1"/>
    <property type="molecule type" value="Genomic_DNA"/>
</dbReference>
<sequence>MRRSAGLQPIGGPMQKAMDEKLRRRLEEDSLGKDIIDECRAQLMLKFRFLDLALWRMELVPLRSGARYPLATNGSGIAYDPPRVVARYRQDFNESIRDYLHMTLHCLFKHPYDRDHDDFEAWSLTCDVMAESVAMDLCSRRFPSADDTERRGQLDTIRMMVGDLLPSKVYELVHNLVECPDGRAYRGLRREVLADWHALFERDEHAAWPSMNSQGSPSDEGLSNGTSQDDEDPDDPPSGLEASGDDPQPSVEGLDDGRDLSGDEREQEGADSSAGSLEETAGTDGEQEASGAEQAQADDPLTNFKQSAQAEQDERDWEDVSKQIEMELSAFGNEWGDGTSSFIGILALANRKRYDYSEFLRSFAVQSEEILVNPEEFDYAFYSYGMELYGKTPLIEPLEYKETDRVRDFVIAIDTSESVKGELVRRFIEHTFDILKESSEFASRVNIHVIQADNRIQQEMVIKDLKDVDAFMERLQIRGFGGTDFRPVFDHVGAMVEDGRLADLKGLVYFTDGLGTFPESAPRFDAAFVFLNDESRDVPSVPPWATKLIIDETSLKGRA</sequence>
<comment type="caution">
    <text evidence="3">The sequence shown here is derived from an EMBL/GenBank/DDBJ whole genome shotgun (WGS) entry which is preliminary data.</text>
</comment>
<evidence type="ECO:0000313" key="3">
    <source>
        <dbReference type="EMBL" id="NHM13412.1"/>
    </source>
</evidence>
<dbReference type="Gene3D" id="3.40.50.410">
    <property type="entry name" value="von Willebrand factor, type A domain"/>
    <property type="match status" value="1"/>
</dbReference>
<organism evidence="3 4">
    <name type="scientific">Xiamenia xianingshaonis</name>
    <dbReference type="NCBI Taxonomy" id="2682776"/>
    <lineage>
        <taxon>Bacteria</taxon>
        <taxon>Bacillati</taxon>
        <taxon>Actinomycetota</taxon>
        <taxon>Coriobacteriia</taxon>
        <taxon>Eggerthellales</taxon>
        <taxon>Eggerthellaceae</taxon>
        <taxon>Xiamenia</taxon>
    </lineage>
</organism>
<dbReference type="Pfam" id="PF09967">
    <property type="entry name" value="DUF2201"/>
    <property type="match status" value="1"/>
</dbReference>
<reference evidence="3 4" key="1">
    <citation type="submission" date="2019-11" db="EMBL/GenBank/DDBJ databases">
        <title>Eggerthellaceae novel genus isolated from the rectal contents of marmort.</title>
        <authorList>
            <person name="Zhang G."/>
        </authorList>
    </citation>
    <scope>NUCLEOTIDE SEQUENCE [LARGE SCALE GENOMIC DNA]</scope>
    <source>
        <strain evidence="4">zg-886</strain>
    </source>
</reference>
<dbReference type="PANTHER" id="PTHR38730">
    <property type="entry name" value="SLL7028 PROTEIN"/>
    <property type="match status" value="1"/>
</dbReference>
<keyword evidence="4" id="KW-1185">Reference proteome</keyword>